<name>A0A0N9MUH6_9ACTN</name>
<feature type="transmembrane region" description="Helical" evidence="1">
    <location>
        <begin position="21"/>
        <end position="40"/>
    </location>
</feature>
<evidence type="ECO:0000313" key="3">
    <source>
        <dbReference type="Proteomes" id="UP000063789"/>
    </source>
</evidence>
<reference evidence="2 3" key="2">
    <citation type="journal article" date="2017" name="Int. J. Syst. Evol. Microbiol.">
        <title>Gordonia phthalatica sp. nov., a di-n-butyl phthalate-degrading bacterium isolated from activated sludge.</title>
        <authorList>
            <person name="Jin D."/>
            <person name="Kong X."/>
            <person name="Jia M."/>
            <person name="Yu X."/>
            <person name="Wang X."/>
            <person name="Zhuang X."/>
            <person name="Deng Y."/>
            <person name="Bai Z."/>
        </authorList>
    </citation>
    <scope>NUCLEOTIDE SEQUENCE [LARGE SCALE GENOMIC DNA]</scope>
    <source>
        <strain evidence="2 3">QH-11</strain>
    </source>
</reference>
<organism evidence="2 3">
    <name type="scientific">Gordonia phthalatica</name>
    <dbReference type="NCBI Taxonomy" id="1136941"/>
    <lineage>
        <taxon>Bacteria</taxon>
        <taxon>Bacillati</taxon>
        <taxon>Actinomycetota</taxon>
        <taxon>Actinomycetes</taxon>
        <taxon>Mycobacteriales</taxon>
        <taxon>Gordoniaceae</taxon>
        <taxon>Gordonia</taxon>
    </lineage>
</organism>
<proteinExistence type="predicted"/>
<protein>
    <submittedName>
        <fullName evidence="2">Uncharacterized protein</fullName>
    </submittedName>
</protein>
<keyword evidence="1" id="KW-1133">Transmembrane helix</keyword>
<evidence type="ECO:0000256" key="1">
    <source>
        <dbReference type="SAM" id="Phobius"/>
    </source>
</evidence>
<sequence length="247" mass="26082">MEEPFGNTLGSRSVRPRSRPVVLGVSGLAGAGCTTMAAALRERFGVETTIGDASVPPDLLIRVIGAQLRSRDRALIDAAATPVLVVAGKADTRTDARRLAAEAAAELGRPVYPVSGLLAAVRLDADDVELLRRWEQAGVRVPRAAAEFAGDDPTERDRARMMGRLGRCGLLAAFADLGERPAATAADLTGMLRARSGIDALADPIAGAAGQIAEGRRVRRLFELRLRAARGPDRAAMEQRLLAESLS</sequence>
<dbReference type="Proteomes" id="UP000063789">
    <property type="component" value="Chromosome"/>
</dbReference>
<dbReference type="SUPFAM" id="SSF52540">
    <property type="entry name" value="P-loop containing nucleoside triphosphate hydrolases"/>
    <property type="match status" value="1"/>
</dbReference>
<dbReference type="AlphaFoldDB" id="A0A0N9MUH6"/>
<accession>A0A0N9MUH6</accession>
<dbReference type="KEGG" id="goq:ACH46_19485"/>
<evidence type="ECO:0000313" key="2">
    <source>
        <dbReference type="EMBL" id="ALG86270.1"/>
    </source>
</evidence>
<reference evidence="3" key="1">
    <citation type="submission" date="2015-06" db="EMBL/GenBank/DDBJ databases">
        <title>Complete genome sequence and metabolic analysis of phthalate degradation pathway in Gordonia sp. QH-11.</title>
        <authorList>
            <person name="Jin D."/>
            <person name="Kong X."/>
            <person name="Bai Z."/>
        </authorList>
    </citation>
    <scope>NUCLEOTIDE SEQUENCE [LARGE SCALE GENOMIC DNA]</scope>
    <source>
        <strain evidence="3">QH-11</strain>
    </source>
</reference>
<keyword evidence="1" id="KW-0472">Membrane</keyword>
<gene>
    <name evidence="2" type="ORF">ACH46_19485</name>
</gene>
<dbReference type="OrthoDB" id="4376854at2"/>
<dbReference type="InterPro" id="IPR027417">
    <property type="entry name" value="P-loop_NTPase"/>
</dbReference>
<dbReference type="STRING" id="1136941.ACH46_19485"/>
<dbReference type="EMBL" id="CP011853">
    <property type="protein sequence ID" value="ALG86270.1"/>
    <property type="molecule type" value="Genomic_DNA"/>
</dbReference>
<keyword evidence="3" id="KW-1185">Reference proteome</keyword>
<dbReference type="PATRIC" id="fig|1136941.3.peg.3989"/>
<dbReference type="RefSeq" id="WP_062394430.1">
    <property type="nucleotide sequence ID" value="NZ_CP011853.1"/>
</dbReference>
<keyword evidence="1" id="KW-0812">Transmembrane</keyword>